<dbReference type="Proteomes" id="UP000188320">
    <property type="component" value="Unassembled WGS sequence"/>
</dbReference>
<keyword evidence="1" id="KW-0812">Transmembrane</keyword>
<keyword evidence="1" id="KW-1133">Transmembrane helix</keyword>
<organism evidence="2 3">
    <name type="scientific">Zancudomyces culisetae</name>
    <name type="common">Gut fungus</name>
    <name type="synonym">Smittium culisetae</name>
    <dbReference type="NCBI Taxonomy" id="1213189"/>
    <lineage>
        <taxon>Eukaryota</taxon>
        <taxon>Fungi</taxon>
        <taxon>Fungi incertae sedis</taxon>
        <taxon>Zoopagomycota</taxon>
        <taxon>Kickxellomycotina</taxon>
        <taxon>Harpellomycetes</taxon>
        <taxon>Harpellales</taxon>
        <taxon>Legeriomycetaceae</taxon>
        <taxon>Zancudomyces</taxon>
    </lineage>
</organism>
<evidence type="ECO:0000313" key="2">
    <source>
        <dbReference type="EMBL" id="OMH85186.1"/>
    </source>
</evidence>
<feature type="transmembrane region" description="Helical" evidence="1">
    <location>
        <begin position="78"/>
        <end position="101"/>
    </location>
</feature>
<proteinExistence type="predicted"/>
<accession>A0A1R1PW34</accession>
<keyword evidence="1" id="KW-0472">Membrane</keyword>
<evidence type="ECO:0000313" key="3">
    <source>
        <dbReference type="Proteomes" id="UP000188320"/>
    </source>
</evidence>
<evidence type="ECO:0000256" key="1">
    <source>
        <dbReference type="SAM" id="Phobius"/>
    </source>
</evidence>
<reference evidence="3" key="1">
    <citation type="submission" date="2017-01" db="EMBL/GenBank/DDBJ databases">
        <authorList>
            <person name="Wang Y."/>
            <person name="White M."/>
            <person name="Kvist S."/>
            <person name="Moncalvo J.-M."/>
        </authorList>
    </citation>
    <scope>NUCLEOTIDE SEQUENCE [LARGE SCALE GENOMIC DNA]</scope>
    <source>
        <strain evidence="3">COL-18-3</strain>
    </source>
</reference>
<gene>
    <name evidence="2" type="ORF">AX774_g1287</name>
</gene>
<comment type="caution">
    <text evidence="2">The sequence shown here is derived from an EMBL/GenBank/DDBJ whole genome shotgun (WGS) entry which is preliminary data.</text>
</comment>
<name>A0A1R1PW34_ZANCU</name>
<keyword evidence="3" id="KW-1185">Reference proteome</keyword>
<sequence>MMLGSFRQLNKASLAKNITERFRIITNNTCMVRKYVSSGLLDLKEPKGPKMVTDYPGPLSIKAPEELKKYQLVGTNSLAIGASSVYIILLFFTITLLFLPYPTILT</sequence>
<dbReference type="EMBL" id="LSSK01000105">
    <property type="protein sequence ID" value="OMH85186.1"/>
    <property type="molecule type" value="Genomic_DNA"/>
</dbReference>
<dbReference type="AlphaFoldDB" id="A0A1R1PW34"/>
<protein>
    <submittedName>
        <fullName evidence="2">Uncharacterized protein</fullName>
    </submittedName>
</protein>